<name>A0A565AMC0_9BRAS</name>
<evidence type="ECO:0000259" key="5">
    <source>
        <dbReference type="PROSITE" id="PS51044"/>
    </source>
</evidence>
<evidence type="ECO:0000313" key="6">
    <source>
        <dbReference type="EMBL" id="VVA90557.1"/>
    </source>
</evidence>
<dbReference type="InterPro" id="IPR004181">
    <property type="entry name" value="Znf_MIZ"/>
</dbReference>
<keyword evidence="1" id="KW-0479">Metal-binding</keyword>
<dbReference type="GO" id="GO:0008270">
    <property type="term" value="F:zinc ion binding"/>
    <property type="evidence" value="ECO:0007669"/>
    <property type="project" value="UniProtKB-KW"/>
</dbReference>
<dbReference type="GO" id="GO:0061665">
    <property type="term" value="F:SUMO ligase activity"/>
    <property type="evidence" value="ECO:0007669"/>
    <property type="project" value="TreeGrafter"/>
</dbReference>
<evidence type="ECO:0000256" key="4">
    <source>
        <dbReference type="PROSITE-ProRule" id="PRU00452"/>
    </source>
</evidence>
<evidence type="ECO:0000256" key="3">
    <source>
        <dbReference type="ARBA" id="ARBA00022833"/>
    </source>
</evidence>
<dbReference type="EMBL" id="CABITT030000001">
    <property type="protein sequence ID" value="VVA90557.1"/>
    <property type="molecule type" value="Genomic_DNA"/>
</dbReference>
<dbReference type="AlphaFoldDB" id="A0A565AMC0"/>
<dbReference type="PANTHER" id="PTHR10782">
    <property type="entry name" value="ZINC FINGER MIZ DOMAIN-CONTAINING PROTEIN"/>
    <property type="match status" value="1"/>
</dbReference>
<keyword evidence="7" id="KW-1185">Reference proteome</keyword>
<dbReference type="Gene3D" id="3.30.40.10">
    <property type="entry name" value="Zinc/RING finger domain, C3HC4 (zinc finger)"/>
    <property type="match status" value="1"/>
</dbReference>
<accession>A0A565AMC0</accession>
<keyword evidence="3" id="KW-0862">Zinc</keyword>
<feature type="domain" description="SP-RING-type" evidence="5">
    <location>
        <begin position="255"/>
        <end position="356"/>
    </location>
</feature>
<gene>
    <name evidence="6" type="ORF">ANE_LOCUS1002</name>
</gene>
<protein>
    <recommendedName>
        <fullName evidence="5">SP-RING-type domain-containing protein</fullName>
    </recommendedName>
</protein>
<organism evidence="6 7">
    <name type="scientific">Arabis nemorensis</name>
    <dbReference type="NCBI Taxonomy" id="586526"/>
    <lineage>
        <taxon>Eukaryota</taxon>
        <taxon>Viridiplantae</taxon>
        <taxon>Streptophyta</taxon>
        <taxon>Embryophyta</taxon>
        <taxon>Tracheophyta</taxon>
        <taxon>Spermatophyta</taxon>
        <taxon>Magnoliopsida</taxon>
        <taxon>eudicotyledons</taxon>
        <taxon>Gunneridae</taxon>
        <taxon>Pentapetalae</taxon>
        <taxon>rosids</taxon>
        <taxon>malvids</taxon>
        <taxon>Brassicales</taxon>
        <taxon>Brassicaceae</taxon>
        <taxon>Arabideae</taxon>
        <taxon>Arabis</taxon>
    </lineage>
</organism>
<evidence type="ECO:0000313" key="7">
    <source>
        <dbReference type="Proteomes" id="UP000489600"/>
    </source>
</evidence>
<dbReference type="GO" id="GO:0016925">
    <property type="term" value="P:protein sumoylation"/>
    <property type="evidence" value="ECO:0007669"/>
    <property type="project" value="UniProtKB-ARBA"/>
</dbReference>
<evidence type="ECO:0000256" key="1">
    <source>
        <dbReference type="ARBA" id="ARBA00022723"/>
    </source>
</evidence>
<proteinExistence type="predicted"/>
<dbReference type="PANTHER" id="PTHR10782:SF68">
    <property type="entry name" value="E4 SUMO-PROTEIN LIGASE PIAL1"/>
    <property type="match status" value="1"/>
</dbReference>
<reference evidence="6" key="1">
    <citation type="submission" date="2019-07" db="EMBL/GenBank/DDBJ databases">
        <authorList>
            <person name="Dittberner H."/>
        </authorList>
    </citation>
    <scope>NUCLEOTIDE SEQUENCE [LARGE SCALE GENOMIC DNA]</scope>
</reference>
<dbReference type="InterPro" id="IPR013083">
    <property type="entry name" value="Znf_RING/FYVE/PHD"/>
</dbReference>
<comment type="caution">
    <text evidence="6">The sequence shown here is derived from an EMBL/GenBank/DDBJ whole genome shotgun (WGS) entry which is preliminary data.</text>
</comment>
<keyword evidence="2 4" id="KW-0863">Zinc-finger</keyword>
<evidence type="ECO:0000256" key="2">
    <source>
        <dbReference type="ARBA" id="ARBA00022771"/>
    </source>
</evidence>
<dbReference type="PROSITE" id="PS51044">
    <property type="entry name" value="ZF_SP_RING"/>
    <property type="match status" value="1"/>
</dbReference>
<dbReference type="Proteomes" id="UP000489600">
    <property type="component" value="Unassembled WGS sequence"/>
</dbReference>
<dbReference type="OrthoDB" id="10263264at2759"/>
<sequence length="718" mass="80106">MVIPPISRLGFRSEVDNKDEYEASCKSMANEIDELIGKNQVPVHAEEFALIILDHMRRLRCDDAKTKAAVMVLMISANLWNGFSSAESVIPSVNSHLTLFQQVIERFYPFVKLGHIIVSFEAKQESKTLVKDFYISENMPHSPKPKIGLFVVRTEDISKSSCIMHPQEVSFLLNGKSVEKRVNISMDSGPQLPTNVTNLVYPGANLLQAIGCFRDRYPFAIGSYFIVIAFAEVMLLPDKPLLKDYVHSEVTESNSDCDIMEGPSRISLSCPISRTRIKLPVKGHSCKHLQILEEVGSNASDVVISADGSWRVVTENNENVDLVPETTHEHGDPKSLLTSGPTVMDLTRDEDEMDTSGCTQVDEQKPCLSEIRGLSDNTYKTATDYTMLNQSPASVNALPQLPQTFNVFSGQQFMNRPHIVNTRDSAARQSIPMPFLPTSSPQDRLATSTASLHTSMPAAQSSQFQGSHQCLGRTSDLMERWNHIYGNGINQTQFPPIPPLHHHYAMQNQRPPNRSLSPAQQRPMLSSVTHPQTLAVNYGRATDQRPPTMEQFSSREFMNLASANTANWQSQTRMATNLQPQTRMATNWQPQTRMANTTNWQPQTRMANTANWQPQTQMANTENWQPQTRMRGSITPGSTVYDQRIILPTQPVNAQAQTLPPPQTTTYNNNMADEIQAFLAHPSYSNSNNETQPGISSLPVAGGFGALGSFWSMPPETW</sequence>
<dbReference type="GO" id="GO:0000785">
    <property type="term" value="C:chromatin"/>
    <property type="evidence" value="ECO:0007669"/>
    <property type="project" value="TreeGrafter"/>
</dbReference>